<protein>
    <recommendedName>
        <fullName evidence="2">Beta-lactamase-related domain-containing protein</fullName>
    </recommendedName>
</protein>
<evidence type="ECO:0000259" key="2">
    <source>
        <dbReference type="Pfam" id="PF00144"/>
    </source>
</evidence>
<dbReference type="OrthoDB" id="9793489at2"/>
<dbReference type="EMBL" id="QFFJ01000001">
    <property type="protein sequence ID" value="RBL93326.1"/>
    <property type="molecule type" value="Genomic_DNA"/>
</dbReference>
<sequence>MKKVFIVLACFLFISETYAQEASQQQYDTLKDSIVAQFSRSDYHAIYSLMDPSYFKIEEPAFVSFLKNIKSNSGEIVQTKFLADSVFEGSNSGRARYYLAEFQLRSLLMVLEATPHGKISLFALIHYEYPPITATADIPSSNPLSSPLDRMVDSAAREYFQHQYATGLSIGIIKNGQRYVYHYGTTSKAKPQLPANKTLYEIGSITKTFTGTILAHAVLENKVRLSDDIRKYLDGSFPNLEYNGHPITLKDLANHTSRIPTVPDDLFSQRGVNLLAPWNDYNEKMFWEALHRVKPDTISGYKFQYSNLGMSLLGHILARVYKQPYEKLVEKYITQPMKMGGTTVLPLKDKNELLALKYSSNGYLLPYWHQQAFLPAGIGMVSNIDDMLNYLSYQIADSDPTIQLTHQPTSENVGLSWGIGNPGTPYKLYEHSGGTYGFTTIIRAFPEAKAGIVILTNTDVDIMQLTRRISRYIIN</sequence>
<dbReference type="AlphaFoldDB" id="A0A365Y414"/>
<dbReference type="Pfam" id="PF00144">
    <property type="entry name" value="Beta-lactamase"/>
    <property type="match status" value="1"/>
</dbReference>
<accession>A0A365Y414</accession>
<proteinExistence type="predicted"/>
<evidence type="ECO:0000313" key="3">
    <source>
        <dbReference type="EMBL" id="RBL93326.1"/>
    </source>
</evidence>
<comment type="caution">
    <text evidence="3">The sequence shown here is derived from an EMBL/GenBank/DDBJ whole genome shotgun (WGS) entry which is preliminary data.</text>
</comment>
<evidence type="ECO:0000313" key="4">
    <source>
        <dbReference type="Proteomes" id="UP000253410"/>
    </source>
</evidence>
<reference evidence="3 4" key="1">
    <citation type="submission" date="2018-05" db="EMBL/GenBank/DDBJ databases">
        <title>Chitinophaga sp. K3CV102501T nov., isolated from isolated from a monsoon evergreen broad-leaved forest soil.</title>
        <authorList>
            <person name="Lv Y."/>
        </authorList>
    </citation>
    <scope>NUCLEOTIDE SEQUENCE [LARGE SCALE GENOMIC DNA]</scope>
    <source>
        <strain evidence="3 4">GDMCC 1.1325</strain>
    </source>
</reference>
<dbReference type="Gene3D" id="3.40.710.10">
    <property type="entry name" value="DD-peptidase/beta-lactamase superfamily"/>
    <property type="match status" value="1"/>
</dbReference>
<feature type="chain" id="PRO_5017049159" description="Beta-lactamase-related domain-containing protein" evidence="1">
    <location>
        <begin position="20"/>
        <end position="475"/>
    </location>
</feature>
<dbReference type="SUPFAM" id="SSF56601">
    <property type="entry name" value="beta-lactamase/transpeptidase-like"/>
    <property type="match status" value="1"/>
</dbReference>
<name>A0A365Y414_9BACT</name>
<keyword evidence="4" id="KW-1185">Reference proteome</keyword>
<evidence type="ECO:0000256" key="1">
    <source>
        <dbReference type="SAM" id="SignalP"/>
    </source>
</evidence>
<keyword evidence="1" id="KW-0732">Signal</keyword>
<feature type="signal peptide" evidence="1">
    <location>
        <begin position="1"/>
        <end position="19"/>
    </location>
</feature>
<dbReference type="Proteomes" id="UP000253410">
    <property type="component" value="Unassembled WGS sequence"/>
</dbReference>
<dbReference type="InterPro" id="IPR050491">
    <property type="entry name" value="AmpC-like"/>
</dbReference>
<dbReference type="PANTHER" id="PTHR46825:SF15">
    <property type="entry name" value="BETA-LACTAMASE-RELATED DOMAIN-CONTAINING PROTEIN"/>
    <property type="match status" value="1"/>
</dbReference>
<dbReference type="RefSeq" id="WP_113615923.1">
    <property type="nucleotide sequence ID" value="NZ_QFFJ01000001.1"/>
</dbReference>
<dbReference type="PANTHER" id="PTHR46825">
    <property type="entry name" value="D-ALANYL-D-ALANINE-CARBOXYPEPTIDASE/ENDOPEPTIDASE AMPH"/>
    <property type="match status" value="1"/>
</dbReference>
<dbReference type="InterPro" id="IPR012338">
    <property type="entry name" value="Beta-lactam/transpept-like"/>
</dbReference>
<organism evidence="3 4">
    <name type="scientific">Chitinophaga flava</name>
    <dbReference type="NCBI Taxonomy" id="2259036"/>
    <lineage>
        <taxon>Bacteria</taxon>
        <taxon>Pseudomonadati</taxon>
        <taxon>Bacteroidota</taxon>
        <taxon>Chitinophagia</taxon>
        <taxon>Chitinophagales</taxon>
        <taxon>Chitinophagaceae</taxon>
        <taxon>Chitinophaga</taxon>
    </lineage>
</organism>
<feature type="domain" description="Beta-lactamase-related" evidence="2">
    <location>
        <begin position="154"/>
        <end position="461"/>
    </location>
</feature>
<dbReference type="InterPro" id="IPR001466">
    <property type="entry name" value="Beta-lactam-related"/>
</dbReference>
<gene>
    <name evidence="3" type="ORF">DF182_12430</name>
</gene>